<dbReference type="RefSeq" id="WP_345232313.1">
    <property type="nucleotide sequence ID" value="NZ_BAABIQ010000038.1"/>
</dbReference>
<protein>
    <recommendedName>
        <fullName evidence="4">Stationary phase survival protein SurE</fullName>
    </recommendedName>
</protein>
<feature type="transmembrane region" description="Helical" evidence="1">
    <location>
        <begin position="64"/>
        <end position="82"/>
    </location>
</feature>
<keyword evidence="1" id="KW-1133">Transmembrane helix</keyword>
<keyword evidence="1" id="KW-0472">Membrane</keyword>
<evidence type="ECO:0000313" key="3">
    <source>
        <dbReference type="Proteomes" id="UP001501411"/>
    </source>
</evidence>
<gene>
    <name evidence="2" type="ORF">GCM10023231_26880</name>
</gene>
<feature type="transmembrane region" description="Helical" evidence="1">
    <location>
        <begin position="39"/>
        <end position="57"/>
    </location>
</feature>
<keyword evidence="1" id="KW-0812">Transmembrane</keyword>
<evidence type="ECO:0000256" key="1">
    <source>
        <dbReference type="SAM" id="Phobius"/>
    </source>
</evidence>
<comment type="caution">
    <text evidence="2">The sequence shown here is derived from an EMBL/GenBank/DDBJ whole genome shotgun (WGS) entry which is preliminary data.</text>
</comment>
<reference evidence="3" key="1">
    <citation type="journal article" date="2019" name="Int. J. Syst. Evol. Microbiol.">
        <title>The Global Catalogue of Microorganisms (GCM) 10K type strain sequencing project: providing services to taxonomists for standard genome sequencing and annotation.</title>
        <authorList>
            <consortium name="The Broad Institute Genomics Platform"/>
            <consortium name="The Broad Institute Genome Sequencing Center for Infectious Disease"/>
            <person name="Wu L."/>
            <person name="Ma J."/>
        </authorList>
    </citation>
    <scope>NUCLEOTIDE SEQUENCE [LARGE SCALE GENOMIC DNA]</scope>
    <source>
        <strain evidence="3">JCM 18200</strain>
    </source>
</reference>
<dbReference type="Proteomes" id="UP001501411">
    <property type="component" value="Unassembled WGS sequence"/>
</dbReference>
<evidence type="ECO:0008006" key="4">
    <source>
        <dbReference type="Google" id="ProtNLM"/>
    </source>
</evidence>
<keyword evidence="3" id="KW-1185">Reference proteome</keyword>
<dbReference type="EMBL" id="BAABIQ010000038">
    <property type="protein sequence ID" value="GAA4797008.1"/>
    <property type="molecule type" value="Genomic_DNA"/>
</dbReference>
<sequence>MLKKNNLFTGAALGAVAPVMAYWLTEHTSLGTRFVDKPLLLYVIAATLNLLLARYFYRRQAAKTGGSLIGITFVGLLLLLVFKEGFTI</sequence>
<accession>A0ABP9BNF6</accession>
<evidence type="ECO:0000313" key="2">
    <source>
        <dbReference type="EMBL" id="GAA4797008.1"/>
    </source>
</evidence>
<proteinExistence type="predicted"/>
<name>A0ABP9BNF6_9SPHI</name>
<organism evidence="2 3">
    <name type="scientific">Olivibacter ginsenosidimutans</name>
    <dbReference type="NCBI Taxonomy" id="1176537"/>
    <lineage>
        <taxon>Bacteria</taxon>
        <taxon>Pseudomonadati</taxon>
        <taxon>Bacteroidota</taxon>
        <taxon>Sphingobacteriia</taxon>
        <taxon>Sphingobacteriales</taxon>
        <taxon>Sphingobacteriaceae</taxon>
        <taxon>Olivibacter</taxon>
    </lineage>
</organism>